<proteinExistence type="predicted"/>
<evidence type="ECO:0000313" key="3">
    <source>
        <dbReference type="Proteomes" id="UP000317155"/>
    </source>
</evidence>
<keyword evidence="3" id="KW-1185">Reference proteome</keyword>
<evidence type="ECO:0000313" key="2">
    <source>
        <dbReference type="EMBL" id="TRO79320.1"/>
    </source>
</evidence>
<feature type="signal peptide" evidence="1">
    <location>
        <begin position="1"/>
        <end position="19"/>
    </location>
</feature>
<dbReference type="Pfam" id="PF11006">
    <property type="entry name" value="DUF2845"/>
    <property type="match status" value="1"/>
</dbReference>
<dbReference type="InterPro" id="IPR021268">
    <property type="entry name" value="DUF2845"/>
</dbReference>
<protein>
    <submittedName>
        <fullName evidence="2">DUF2845 domain-containing protein</fullName>
    </submittedName>
</protein>
<sequence>MKNIFFTIALLILASPALADSVRCRGQIIEPGVSKYEVLKYCGTPDHVAPIGSTTIKSNNVKVETRTDEWFYEKLDYGKDYVIIINGTQVSSVKQLD</sequence>
<dbReference type="EMBL" id="VJVV01000011">
    <property type="protein sequence ID" value="TRO79320.1"/>
    <property type="molecule type" value="Genomic_DNA"/>
</dbReference>
<reference evidence="2 3" key="1">
    <citation type="submission" date="2019-07" db="EMBL/GenBank/DDBJ databases">
        <title>Insights of Desulfuromonas acetexigens electromicrobiology.</title>
        <authorList>
            <person name="Katuri K."/>
            <person name="Sapireddy V."/>
            <person name="Shaw D.R."/>
            <person name="Saikaly P."/>
        </authorList>
    </citation>
    <scope>NUCLEOTIDE SEQUENCE [LARGE SCALE GENOMIC DNA]</scope>
    <source>
        <strain evidence="2 3">2873</strain>
    </source>
</reference>
<keyword evidence="1" id="KW-0732">Signal</keyword>
<name>A0A550J7W5_9BACT</name>
<dbReference type="RefSeq" id="WP_092053811.1">
    <property type="nucleotide sequence ID" value="NZ_FOJJ01000003.1"/>
</dbReference>
<feature type="chain" id="PRO_5021925066" evidence="1">
    <location>
        <begin position="20"/>
        <end position="97"/>
    </location>
</feature>
<accession>A0A550J7W5</accession>
<gene>
    <name evidence="2" type="ORF">FL622_13705</name>
</gene>
<dbReference type="Proteomes" id="UP000317155">
    <property type="component" value="Unassembled WGS sequence"/>
</dbReference>
<dbReference type="AlphaFoldDB" id="A0A550J7W5"/>
<organism evidence="2 3">
    <name type="scientific">Trichloromonas acetexigens</name>
    <dbReference type="NCBI Taxonomy" id="38815"/>
    <lineage>
        <taxon>Bacteria</taxon>
        <taxon>Pseudomonadati</taxon>
        <taxon>Thermodesulfobacteriota</taxon>
        <taxon>Desulfuromonadia</taxon>
        <taxon>Desulfuromonadales</taxon>
        <taxon>Trichloromonadaceae</taxon>
        <taxon>Trichloromonas</taxon>
    </lineage>
</organism>
<evidence type="ECO:0000256" key="1">
    <source>
        <dbReference type="SAM" id="SignalP"/>
    </source>
</evidence>
<comment type="caution">
    <text evidence="2">The sequence shown here is derived from an EMBL/GenBank/DDBJ whole genome shotgun (WGS) entry which is preliminary data.</text>
</comment>
<dbReference type="OrthoDB" id="8906462at2"/>